<dbReference type="Gene3D" id="1.20.1330.10">
    <property type="entry name" value="f41 fragment of flagellin, N-terminal domain"/>
    <property type="match status" value="1"/>
</dbReference>
<dbReference type="PANTHER" id="PTHR42792">
    <property type="entry name" value="FLAGELLIN"/>
    <property type="match status" value="1"/>
</dbReference>
<comment type="caution">
    <text evidence="7">The sequence shown here is derived from an EMBL/GenBank/DDBJ whole genome shotgun (WGS) entry which is preliminary data.</text>
</comment>
<dbReference type="Pfam" id="PF00700">
    <property type="entry name" value="Flagellin_C"/>
    <property type="match status" value="1"/>
</dbReference>
<dbReference type="EMBL" id="WWCS01000034">
    <property type="protein sequence ID" value="MYN43172.1"/>
    <property type="molecule type" value="Genomic_DNA"/>
</dbReference>
<sequence>MAQVINTNVASLNSQRNLSSSQASLQTSLQRLSSGLRINSAKDDAAGLAISDRFSAQIRGNTTAARNANDGISMAQTAEGGLSTAGDLLQRIRELAVQSANGTNSSSDRASIQGEVASLSQELDRVANTTQFNGQNVLDGSLTSAQFQVGANSGQTINIGIQSAKATDIGNNTLSAVYGDTATQLSSAATGTDWNQNNATAQTLSITSGNGTTTSVSVAAKDSAKAIAANVNAVSNQSGVSATASTSATLGGFTATSSGSVQFQLRGDNSNTTDTNPVTISAQVKNGDLSALAQAINAQVGTTGVSASIELDQATGNKTIKLANSSGSDIQIANTNTATDDVMSGKTLAGAAKPAVGTTAAVPGDASITISAGAAPTAGVPASVQSVGGHLDFSSAAGFSIVGGDSTIINTGSAGSNLQSVAKIDVSTVDGSNAALKTIDAALAQIDSNRASLGAIQNRFTSTISNLNTTTENLTASRSRIQDTDFASETANLTRGQILQQAGTAMLAQANSLPNGVLSLLR</sequence>
<dbReference type="InterPro" id="IPR010810">
    <property type="entry name" value="Flagellin_hook_IN_motif"/>
</dbReference>
<dbReference type="InterPro" id="IPR001029">
    <property type="entry name" value="Flagellin_N"/>
</dbReference>
<dbReference type="PANTHER" id="PTHR42792:SF2">
    <property type="entry name" value="FLAGELLIN"/>
    <property type="match status" value="1"/>
</dbReference>
<dbReference type="Gene3D" id="2.30.220.10">
    <property type="entry name" value="f41 fragment of flagellin, C-terminal domain"/>
    <property type="match status" value="1"/>
</dbReference>
<feature type="domain" description="Flagellin N-terminal" evidence="5">
    <location>
        <begin position="5"/>
        <end position="142"/>
    </location>
</feature>
<dbReference type="Gene3D" id="2.170.280.10">
    <property type="entry name" value="f41 fragment of flagellin, middle domain"/>
    <property type="match status" value="1"/>
</dbReference>
<accession>A0ABW9WS01</accession>
<dbReference type="SUPFAM" id="SSF64518">
    <property type="entry name" value="Phase 1 flagellin"/>
    <property type="match status" value="1"/>
</dbReference>
<comment type="function">
    <text evidence="4">Flagellin is the subunit protein which polymerizes to form the filaments of bacterial flagella.</text>
</comment>
<organism evidence="7 8">
    <name type="scientific">Duganella margarita</name>
    <dbReference type="NCBI Taxonomy" id="2692170"/>
    <lineage>
        <taxon>Bacteria</taxon>
        <taxon>Pseudomonadati</taxon>
        <taxon>Pseudomonadota</taxon>
        <taxon>Betaproteobacteria</taxon>
        <taxon>Burkholderiales</taxon>
        <taxon>Oxalobacteraceae</taxon>
        <taxon>Telluria group</taxon>
        <taxon>Duganella</taxon>
    </lineage>
</organism>
<dbReference type="Gene3D" id="6.10.280.190">
    <property type="match status" value="1"/>
</dbReference>
<keyword evidence="7" id="KW-0966">Cell projection</keyword>
<evidence type="ECO:0000256" key="4">
    <source>
        <dbReference type="RuleBase" id="RU362073"/>
    </source>
</evidence>
<dbReference type="PRINTS" id="PR00207">
    <property type="entry name" value="FLAGELLIN"/>
</dbReference>
<evidence type="ECO:0000313" key="7">
    <source>
        <dbReference type="EMBL" id="MYN43172.1"/>
    </source>
</evidence>
<evidence type="ECO:0000259" key="6">
    <source>
        <dbReference type="Pfam" id="PF00700"/>
    </source>
</evidence>
<keyword evidence="2 4" id="KW-0964">Secreted</keyword>
<reference evidence="7 8" key="1">
    <citation type="submission" date="2019-12" db="EMBL/GenBank/DDBJ databases">
        <title>Novel species isolated from a subtropical stream in China.</title>
        <authorList>
            <person name="Lu H."/>
        </authorList>
    </citation>
    <scope>NUCLEOTIDE SEQUENCE [LARGE SCALE GENOMIC DNA]</scope>
    <source>
        <strain evidence="7 8">FT109W</strain>
    </source>
</reference>
<keyword evidence="3 4" id="KW-0975">Bacterial flagellum</keyword>
<dbReference type="Pfam" id="PF07196">
    <property type="entry name" value="Flagellin_IN"/>
    <property type="match status" value="1"/>
</dbReference>
<keyword evidence="8" id="KW-1185">Reference proteome</keyword>
<comment type="subcellular location">
    <subcellularLocation>
        <location evidence="4">Secreted</location>
    </subcellularLocation>
    <subcellularLocation>
        <location evidence="4">Bacterial flagellum</location>
    </subcellularLocation>
</comment>
<dbReference type="InterPro" id="IPR046358">
    <property type="entry name" value="Flagellin_C"/>
</dbReference>
<evidence type="ECO:0000313" key="8">
    <source>
        <dbReference type="Proteomes" id="UP000466332"/>
    </source>
</evidence>
<protein>
    <recommendedName>
        <fullName evidence="4">Flagellin</fullName>
    </recommendedName>
</protein>
<dbReference type="InterPro" id="IPR001492">
    <property type="entry name" value="Flagellin"/>
</dbReference>
<dbReference type="Gene3D" id="6.10.10.10">
    <property type="entry name" value="Flagellar export chaperone, C-terminal domain"/>
    <property type="match status" value="1"/>
</dbReference>
<keyword evidence="7" id="KW-0969">Cilium</keyword>
<feature type="domain" description="Flagellin C-terminal" evidence="6">
    <location>
        <begin position="436"/>
        <end position="521"/>
    </location>
</feature>
<comment type="similarity">
    <text evidence="1 4">Belongs to the bacterial flagellin family.</text>
</comment>
<dbReference type="Proteomes" id="UP000466332">
    <property type="component" value="Unassembled WGS sequence"/>
</dbReference>
<evidence type="ECO:0000256" key="3">
    <source>
        <dbReference type="ARBA" id="ARBA00023143"/>
    </source>
</evidence>
<dbReference type="RefSeq" id="WP_161048025.1">
    <property type="nucleotide sequence ID" value="NZ_WWCS01000034.1"/>
</dbReference>
<proteinExistence type="inferred from homology"/>
<evidence type="ECO:0000259" key="5">
    <source>
        <dbReference type="Pfam" id="PF00669"/>
    </source>
</evidence>
<dbReference type="InterPro" id="IPR042187">
    <property type="entry name" value="Flagellin_C_sub2"/>
</dbReference>
<name>A0ABW9WS01_9BURK</name>
<gene>
    <name evidence="7" type="ORF">GTP55_27890</name>
</gene>
<evidence type="ECO:0000256" key="2">
    <source>
        <dbReference type="ARBA" id="ARBA00022525"/>
    </source>
</evidence>
<evidence type="ECO:0000256" key="1">
    <source>
        <dbReference type="ARBA" id="ARBA00005709"/>
    </source>
</evidence>
<dbReference type="Pfam" id="PF00669">
    <property type="entry name" value="Flagellin_N"/>
    <property type="match status" value="1"/>
</dbReference>
<keyword evidence="7" id="KW-0282">Flagellum</keyword>